<keyword evidence="1" id="KW-0175">Coiled coil</keyword>
<name>A0ABQ4YQ59_9ASTR</name>
<feature type="region of interest" description="Disordered" evidence="2">
    <location>
        <begin position="223"/>
        <end position="253"/>
    </location>
</feature>
<evidence type="ECO:0000256" key="1">
    <source>
        <dbReference type="SAM" id="Coils"/>
    </source>
</evidence>
<keyword evidence="4" id="KW-1185">Reference proteome</keyword>
<dbReference type="Proteomes" id="UP001151760">
    <property type="component" value="Unassembled WGS sequence"/>
</dbReference>
<evidence type="ECO:0000313" key="4">
    <source>
        <dbReference type="Proteomes" id="UP001151760"/>
    </source>
</evidence>
<proteinExistence type="predicted"/>
<evidence type="ECO:0000313" key="3">
    <source>
        <dbReference type="EMBL" id="GJS79156.1"/>
    </source>
</evidence>
<accession>A0ABQ4YQ59</accession>
<sequence>MSGRGRKLPGGGSTSRRYANRAFGDVMSREQITQLYRQEQQEKELYMKQAEEAQARAWLAAQKADTAQLRADQTHDILGQFFLHYNSPNSAGPFNPYTSSHVPVPAHMPSLAPQWLHLLQPPFPFNQPLQPPFPYCQPLQPLQPPYTGLIPPPYTGPIPPPYTGPIPPTPVTNNTFTNCYRPVLNSTMCVTSSSNSQIPEAEHTRYTLQTNPHMNDLRTVEELARDLARDNNNESSSGEEEVEESGGDYSDED</sequence>
<comment type="caution">
    <text evidence="3">The sequence shown here is derived from an EMBL/GenBank/DDBJ whole genome shotgun (WGS) entry which is preliminary data.</text>
</comment>
<feature type="compositionally biased region" description="Basic and acidic residues" evidence="2">
    <location>
        <begin position="223"/>
        <end position="232"/>
    </location>
</feature>
<reference evidence="3" key="1">
    <citation type="journal article" date="2022" name="Int. J. Mol. Sci.">
        <title>Draft Genome of Tanacetum Coccineum: Genomic Comparison of Closely Related Tanacetum-Family Plants.</title>
        <authorList>
            <person name="Yamashiro T."/>
            <person name="Shiraishi A."/>
            <person name="Nakayama K."/>
            <person name="Satake H."/>
        </authorList>
    </citation>
    <scope>NUCLEOTIDE SEQUENCE</scope>
</reference>
<organism evidence="3 4">
    <name type="scientific">Tanacetum coccineum</name>
    <dbReference type="NCBI Taxonomy" id="301880"/>
    <lineage>
        <taxon>Eukaryota</taxon>
        <taxon>Viridiplantae</taxon>
        <taxon>Streptophyta</taxon>
        <taxon>Embryophyta</taxon>
        <taxon>Tracheophyta</taxon>
        <taxon>Spermatophyta</taxon>
        <taxon>Magnoliopsida</taxon>
        <taxon>eudicotyledons</taxon>
        <taxon>Gunneridae</taxon>
        <taxon>Pentapetalae</taxon>
        <taxon>asterids</taxon>
        <taxon>campanulids</taxon>
        <taxon>Asterales</taxon>
        <taxon>Asteraceae</taxon>
        <taxon>Asteroideae</taxon>
        <taxon>Anthemideae</taxon>
        <taxon>Anthemidinae</taxon>
        <taxon>Tanacetum</taxon>
    </lineage>
</organism>
<feature type="region of interest" description="Disordered" evidence="2">
    <location>
        <begin position="1"/>
        <end position="23"/>
    </location>
</feature>
<gene>
    <name evidence="3" type="ORF">Tco_0729037</name>
</gene>
<dbReference type="EMBL" id="BQNB010010577">
    <property type="protein sequence ID" value="GJS79156.1"/>
    <property type="molecule type" value="Genomic_DNA"/>
</dbReference>
<feature type="compositionally biased region" description="Acidic residues" evidence="2">
    <location>
        <begin position="237"/>
        <end position="253"/>
    </location>
</feature>
<protein>
    <submittedName>
        <fullName evidence="3">Uncharacterized protein</fullName>
    </submittedName>
</protein>
<evidence type="ECO:0000256" key="2">
    <source>
        <dbReference type="SAM" id="MobiDB-lite"/>
    </source>
</evidence>
<feature type="coiled-coil region" evidence="1">
    <location>
        <begin position="29"/>
        <end position="56"/>
    </location>
</feature>
<reference evidence="3" key="2">
    <citation type="submission" date="2022-01" db="EMBL/GenBank/DDBJ databases">
        <authorList>
            <person name="Yamashiro T."/>
            <person name="Shiraishi A."/>
            <person name="Satake H."/>
            <person name="Nakayama K."/>
        </authorList>
    </citation>
    <scope>NUCLEOTIDE SEQUENCE</scope>
</reference>